<dbReference type="InterPro" id="IPR025121">
    <property type="entry name" value="GTPase_HflX_N"/>
</dbReference>
<evidence type="ECO:0000259" key="8">
    <source>
        <dbReference type="PROSITE" id="PS51705"/>
    </source>
</evidence>
<evidence type="ECO:0000256" key="3">
    <source>
        <dbReference type="ARBA" id="ARBA00022741"/>
    </source>
</evidence>
<dbReference type="GO" id="GO:0043022">
    <property type="term" value="F:ribosome binding"/>
    <property type="evidence" value="ECO:0007669"/>
    <property type="project" value="TreeGrafter"/>
</dbReference>
<accession>A0A6I2UHB3</accession>
<evidence type="ECO:0000256" key="6">
    <source>
        <dbReference type="HAMAP-Rule" id="MF_00900"/>
    </source>
</evidence>
<dbReference type="NCBIfam" id="TIGR03156">
    <property type="entry name" value="GTP_HflX"/>
    <property type="match status" value="1"/>
</dbReference>
<keyword evidence="4" id="KW-0460">Magnesium</keyword>
<sequence>MMIHGELKNIKKSVLESLEGLYELAVPAGQLVTREIAELMLSVTAELQREVAVYINRQGKVLQVSVGDDATVDLPEIRQRKSENRLSGVRCVHTHPSSDTRLSAPDLSSLRSMRFDVMAAIGMKDGRIYGSMAFLSGELTESGGYVVHGTKELPIGDLNRYNLMQLVTAINKEMGRNQLKETEKRQERAILAGVDYNASAGGWSIEDSLTELKGLAETAGAQVAGKVIQRKAKPDNAFFLGRGKVDEIGMLAQNVEADLLIVDDEISPSQQRNLEMSTGLRVVDRTALILDIFAQRARSAAGKLQVELAQLRYNLPRLGGQGLVLSRQGGGIGTRGPGETKLEMDRRRIHGRIHDLEERIAKLKNQRQLHRAQRKNSRIPTAALVGYTNAGKSTLLNALAAGDEVLAEDKLFATLDPTTRLVELDEKQELLLTDTVGFIQKLPHTLVSAFQATLEETVEADLLLHVVDASDANYELQIKAVMEVLQEIGAQDKPSVFVFNKADKLPESEQDNEYVAARMLQGRDGVVISAKDEQGLKMLREKIKGFFNQGQVTLTLCIPYDQGALVTELHNLGKVEAIDYDEQGTLLTVKMPVSDAESFQKYVR</sequence>
<keyword evidence="7" id="KW-0175">Coiled coil</keyword>
<feature type="domain" description="Hflx-type G" evidence="8">
    <location>
        <begin position="380"/>
        <end position="551"/>
    </location>
</feature>
<comment type="subunit">
    <text evidence="6">Monomer. Associates with the 50S ribosomal subunit.</text>
</comment>
<comment type="similarity">
    <text evidence="6">Belongs to the TRAFAC class OBG-HflX-like GTPase superfamily. HflX GTPase family.</text>
</comment>
<proteinExistence type="inferred from homology"/>
<dbReference type="GeneID" id="96779043"/>
<dbReference type="InterPro" id="IPR030394">
    <property type="entry name" value="G_HFLX_dom"/>
</dbReference>
<dbReference type="EMBL" id="VUNR01000017">
    <property type="protein sequence ID" value="MSU09109.1"/>
    <property type="molecule type" value="Genomic_DNA"/>
</dbReference>
<comment type="function">
    <text evidence="6">GTPase that associates with the 50S ribosomal subunit and may have a role during protein synthesis or ribosome biogenesis.</text>
</comment>
<dbReference type="InterPro" id="IPR027417">
    <property type="entry name" value="P-loop_NTPase"/>
</dbReference>
<dbReference type="Pfam" id="PF13167">
    <property type="entry name" value="GTP-bdg_N"/>
    <property type="match status" value="1"/>
</dbReference>
<evidence type="ECO:0000313" key="10">
    <source>
        <dbReference type="Proteomes" id="UP000433181"/>
    </source>
</evidence>
<dbReference type="InterPro" id="IPR006073">
    <property type="entry name" value="GTP-bd"/>
</dbReference>
<dbReference type="SUPFAM" id="SSF52540">
    <property type="entry name" value="P-loop containing nucleoside triphosphate hydrolases"/>
    <property type="match status" value="1"/>
</dbReference>
<dbReference type="PROSITE" id="PS51705">
    <property type="entry name" value="G_HFLX"/>
    <property type="match status" value="1"/>
</dbReference>
<keyword evidence="1 6" id="KW-0963">Cytoplasm</keyword>
<dbReference type="Proteomes" id="UP000433181">
    <property type="component" value="Unassembled WGS sequence"/>
</dbReference>
<comment type="caution">
    <text evidence="9">The sequence shown here is derived from an EMBL/GenBank/DDBJ whole genome shotgun (WGS) entry which is preliminary data.</text>
</comment>
<dbReference type="InterPro" id="IPR042108">
    <property type="entry name" value="GTPase_HflX_N_sf"/>
</dbReference>
<feature type="coiled-coil region" evidence="7">
    <location>
        <begin position="346"/>
        <end position="373"/>
    </location>
</feature>
<dbReference type="RefSeq" id="WP_154407278.1">
    <property type="nucleotide sequence ID" value="NZ_VUNR01000017.1"/>
</dbReference>
<evidence type="ECO:0000256" key="2">
    <source>
        <dbReference type="ARBA" id="ARBA00022723"/>
    </source>
</evidence>
<keyword evidence="3 6" id="KW-0547">Nucleotide-binding</keyword>
<evidence type="ECO:0000256" key="4">
    <source>
        <dbReference type="ARBA" id="ARBA00022842"/>
    </source>
</evidence>
<dbReference type="GO" id="GO:0003924">
    <property type="term" value="F:GTPase activity"/>
    <property type="evidence" value="ECO:0007669"/>
    <property type="project" value="UniProtKB-UniRule"/>
</dbReference>
<organism evidence="9 10">
    <name type="scientific">Anaerovibrio slackiae</name>
    <dbReference type="NCBI Taxonomy" id="2652309"/>
    <lineage>
        <taxon>Bacteria</taxon>
        <taxon>Bacillati</taxon>
        <taxon>Bacillota</taxon>
        <taxon>Negativicutes</taxon>
        <taxon>Selenomonadales</taxon>
        <taxon>Selenomonadaceae</taxon>
        <taxon>Anaerovibrio</taxon>
    </lineage>
</organism>
<dbReference type="InterPro" id="IPR016496">
    <property type="entry name" value="GTPase_HflX"/>
</dbReference>
<comment type="subcellular location">
    <subcellularLocation>
        <location evidence="6">Cytoplasm</location>
    </subcellularLocation>
    <text evidence="6">May associate with membranes.</text>
</comment>
<evidence type="ECO:0000256" key="7">
    <source>
        <dbReference type="SAM" id="Coils"/>
    </source>
</evidence>
<name>A0A6I2UHB3_9FIRM</name>
<dbReference type="GO" id="GO:0005525">
    <property type="term" value="F:GTP binding"/>
    <property type="evidence" value="ECO:0007669"/>
    <property type="project" value="UniProtKB-UniRule"/>
</dbReference>
<keyword evidence="2" id="KW-0479">Metal-binding</keyword>
<dbReference type="HAMAP" id="MF_00900">
    <property type="entry name" value="GTPase_HflX"/>
    <property type="match status" value="1"/>
</dbReference>
<protein>
    <recommendedName>
        <fullName evidence="6">GTPase HflX</fullName>
    </recommendedName>
    <alternativeName>
        <fullName evidence="6">GTP-binding protein HflX</fullName>
    </alternativeName>
</protein>
<dbReference type="FunFam" id="3.40.50.11060:FF:000001">
    <property type="entry name" value="GTPase HflX"/>
    <property type="match status" value="1"/>
</dbReference>
<dbReference type="Pfam" id="PF01926">
    <property type="entry name" value="MMR_HSR1"/>
    <property type="match status" value="1"/>
</dbReference>
<dbReference type="PRINTS" id="PR00326">
    <property type="entry name" value="GTP1OBG"/>
</dbReference>
<dbReference type="PANTHER" id="PTHR10229:SF0">
    <property type="entry name" value="GTP-BINDING PROTEIN 6-RELATED"/>
    <property type="match status" value="1"/>
</dbReference>
<dbReference type="CDD" id="cd01878">
    <property type="entry name" value="HflX"/>
    <property type="match status" value="1"/>
</dbReference>
<dbReference type="GO" id="GO:0046872">
    <property type="term" value="F:metal ion binding"/>
    <property type="evidence" value="ECO:0007669"/>
    <property type="project" value="UniProtKB-KW"/>
</dbReference>
<gene>
    <name evidence="6 9" type="primary">hflX</name>
    <name evidence="9" type="ORF">FYJ84_08945</name>
</gene>
<reference evidence="9 10" key="1">
    <citation type="submission" date="2019-08" db="EMBL/GenBank/DDBJ databases">
        <title>In-depth cultivation of the pig gut microbiome towards novel bacterial diversity and tailored functional studies.</title>
        <authorList>
            <person name="Wylensek D."/>
            <person name="Hitch T.C.A."/>
            <person name="Clavel T."/>
        </authorList>
    </citation>
    <scope>NUCLEOTIDE SEQUENCE [LARGE SCALE GENOMIC DNA]</scope>
    <source>
        <strain evidence="9 10">WCA-693-APC-5D-A</strain>
    </source>
</reference>
<evidence type="ECO:0000256" key="1">
    <source>
        <dbReference type="ARBA" id="ARBA00022490"/>
    </source>
</evidence>
<dbReference type="GO" id="GO:0005737">
    <property type="term" value="C:cytoplasm"/>
    <property type="evidence" value="ECO:0007669"/>
    <property type="project" value="UniProtKB-SubCell"/>
</dbReference>
<dbReference type="Gene3D" id="6.10.250.2860">
    <property type="match status" value="1"/>
</dbReference>
<dbReference type="InterPro" id="IPR032305">
    <property type="entry name" value="GTP-bd_M"/>
</dbReference>
<keyword evidence="10" id="KW-1185">Reference proteome</keyword>
<evidence type="ECO:0000313" key="9">
    <source>
        <dbReference type="EMBL" id="MSU09109.1"/>
    </source>
</evidence>
<dbReference type="Gene3D" id="3.40.50.300">
    <property type="entry name" value="P-loop containing nucleotide triphosphate hydrolases"/>
    <property type="match status" value="1"/>
</dbReference>
<dbReference type="PANTHER" id="PTHR10229">
    <property type="entry name" value="GTP-BINDING PROTEIN HFLX"/>
    <property type="match status" value="1"/>
</dbReference>
<keyword evidence="5 6" id="KW-0342">GTP-binding</keyword>
<dbReference type="Pfam" id="PF16360">
    <property type="entry name" value="GTP-bdg_M"/>
    <property type="match status" value="1"/>
</dbReference>
<dbReference type="Gene3D" id="3.40.50.11060">
    <property type="entry name" value="GTPase HflX, N-terminal domain"/>
    <property type="match status" value="1"/>
</dbReference>
<evidence type="ECO:0000256" key="5">
    <source>
        <dbReference type="ARBA" id="ARBA00023134"/>
    </source>
</evidence>
<dbReference type="AlphaFoldDB" id="A0A6I2UHB3"/>